<gene>
    <name evidence="2" type="ORF">OCV57_13035</name>
</gene>
<dbReference type="EMBL" id="JAOQJZ010000017">
    <property type="protein sequence ID" value="MCU6706838.1"/>
    <property type="molecule type" value="Genomic_DNA"/>
</dbReference>
<keyword evidence="3" id="KW-1185">Reference proteome</keyword>
<dbReference type="Proteomes" id="UP001208131">
    <property type="component" value="Unassembled WGS sequence"/>
</dbReference>
<protein>
    <submittedName>
        <fullName evidence="2">Uncharacterized protein</fullName>
    </submittedName>
</protein>
<sequence>MENILFEYPVNNENSSFDDEFQVQKARTIKIKYTVIIAVFCALVMYFLSALFAKAALLFYLLTAFFTILAMVTGKMFVKYPRHFLYIKATENELQLAYYKDKKEDYHFQYKSIEEIRFADKNFTAVYIKEEGRKPYYFELNKWTPEQGFFLYTIPQILPNVFKGNSKEIAKKYGDEADFYNEVYKESN</sequence>
<accession>A0AAE3IID9</accession>
<evidence type="ECO:0000313" key="3">
    <source>
        <dbReference type="Proteomes" id="UP001208131"/>
    </source>
</evidence>
<evidence type="ECO:0000313" key="2">
    <source>
        <dbReference type="EMBL" id="MCU6706838.1"/>
    </source>
</evidence>
<name>A0AAE3IID9_9FIRM</name>
<reference evidence="2 3" key="1">
    <citation type="journal article" date="2021" name="ISME Commun">
        <title>Automated analysis of genomic sequences facilitates high-throughput and comprehensive description of bacteria.</title>
        <authorList>
            <person name="Hitch T.C.A."/>
        </authorList>
    </citation>
    <scope>NUCLEOTIDE SEQUENCE [LARGE SCALE GENOMIC DNA]</scope>
    <source>
        <strain evidence="2 3">Sanger_31</strain>
    </source>
</reference>
<proteinExistence type="predicted"/>
<keyword evidence="1" id="KW-0472">Membrane</keyword>
<feature type="transmembrane region" description="Helical" evidence="1">
    <location>
        <begin position="33"/>
        <end position="52"/>
    </location>
</feature>
<keyword evidence="1" id="KW-1133">Transmembrane helix</keyword>
<comment type="caution">
    <text evidence="2">The sequence shown here is derived from an EMBL/GenBank/DDBJ whole genome shotgun (WGS) entry which is preliminary data.</text>
</comment>
<evidence type="ECO:0000256" key="1">
    <source>
        <dbReference type="SAM" id="Phobius"/>
    </source>
</evidence>
<feature type="transmembrane region" description="Helical" evidence="1">
    <location>
        <begin position="58"/>
        <end position="78"/>
    </location>
</feature>
<keyword evidence="1" id="KW-0812">Transmembrane</keyword>
<dbReference type="AlphaFoldDB" id="A0AAE3IID9"/>
<organism evidence="2 3">
    <name type="scientific">Hominimerdicola aceti</name>
    <dbReference type="NCBI Taxonomy" id="2981726"/>
    <lineage>
        <taxon>Bacteria</taxon>
        <taxon>Bacillati</taxon>
        <taxon>Bacillota</taxon>
        <taxon>Clostridia</taxon>
        <taxon>Eubacteriales</taxon>
        <taxon>Oscillospiraceae</taxon>
        <taxon>Hominimerdicola</taxon>
    </lineage>
</organism>
<dbReference type="RefSeq" id="WP_267301910.1">
    <property type="nucleotide sequence ID" value="NZ_JAOQJZ010000017.1"/>
</dbReference>